<dbReference type="EMBL" id="JACEIK010002703">
    <property type="protein sequence ID" value="MCD9638442.1"/>
    <property type="molecule type" value="Genomic_DNA"/>
</dbReference>
<name>A0ABS8UVS4_DATST</name>
<evidence type="ECO:0000313" key="2">
    <source>
        <dbReference type="Proteomes" id="UP000823775"/>
    </source>
</evidence>
<comment type="caution">
    <text evidence="1">The sequence shown here is derived from an EMBL/GenBank/DDBJ whole genome shotgun (WGS) entry which is preliminary data.</text>
</comment>
<keyword evidence="2" id="KW-1185">Reference proteome</keyword>
<gene>
    <name evidence="1" type="ORF">HAX54_022438</name>
</gene>
<accession>A0ABS8UVS4</accession>
<sequence length="130" mass="14389">MKACLGAVVGDLHKIQECQMKSGEKITKIKSQLTLLQHEGVKSFNRVLKQVNPGAARAEVSNNELVEGSIASKSSVNHQRKENQPTSIEDLNHILSLHLIEANPLGYPKEFIKIKGIDLAILQDPKKNEK</sequence>
<proteinExistence type="predicted"/>
<protein>
    <submittedName>
        <fullName evidence="1">Uncharacterized protein</fullName>
    </submittedName>
</protein>
<dbReference type="Proteomes" id="UP000823775">
    <property type="component" value="Unassembled WGS sequence"/>
</dbReference>
<feature type="non-terminal residue" evidence="1">
    <location>
        <position position="130"/>
    </location>
</feature>
<organism evidence="1 2">
    <name type="scientific">Datura stramonium</name>
    <name type="common">Jimsonweed</name>
    <name type="synonym">Common thornapple</name>
    <dbReference type="NCBI Taxonomy" id="4076"/>
    <lineage>
        <taxon>Eukaryota</taxon>
        <taxon>Viridiplantae</taxon>
        <taxon>Streptophyta</taxon>
        <taxon>Embryophyta</taxon>
        <taxon>Tracheophyta</taxon>
        <taxon>Spermatophyta</taxon>
        <taxon>Magnoliopsida</taxon>
        <taxon>eudicotyledons</taxon>
        <taxon>Gunneridae</taxon>
        <taxon>Pentapetalae</taxon>
        <taxon>asterids</taxon>
        <taxon>lamiids</taxon>
        <taxon>Solanales</taxon>
        <taxon>Solanaceae</taxon>
        <taxon>Solanoideae</taxon>
        <taxon>Datureae</taxon>
        <taxon>Datura</taxon>
    </lineage>
</organism>
<evidence type="ECO:0000313" key="1">
    <source>
        <dbReference type="EMBL" id="MCD9638442.1"/>
    </source>
</evidence>
<reference evidence="1 2" key="1">
    <citation type="journal article" date="2021" name="BMC Genomics">
        <title>Datura genome reveals duplications of psychoactive alkaloid biosynthetic genes and high mutation rate following tissue culture.</title>
        <authorList>
            <person name="Rajewski A."/>
            <person name="Carter-House D."/>
            <person name="Stajich J."/>
            <person name="Litt A."/>
        </authorList>
    </citation>
    <scope>NUCLEOTIDE SEQUENCE [LARGE SCALE GENOMIC DNA]</scope>
    <source>
        <strain evidence="1">AR-01</strain>
    </source>
</reference>